<sequence length="67" mass="7474">MVLVTITAPIRDIKAATRTPVNIAVVHATQRARGVTIRTRPKMVRRMLGTVHMTTVLLTLLIRAMIK</sequence>
<feature type="transmembrane region" description="Helical" evidence="1">
    <location>
        <begin position="47"/>
        <end position="66"/>
    </location>
</feature>
<keyword evidence="1" id="KW-0472">Membrane</keyword>
<dbReference type="AlphaFoldDB" id="A0A382LYJ1"/>
<keyword evidence="1" id="KW-1133">Transmembrane helix</keyword>
<keyword evidence="1" id="KW-0812">Transmembrane</keyword>
<dbReference type="EMBL" id="UINC01089226">
    <property type="protein sequence ID" value="SVC40142.1"/>
    <property type="molecule type" value="Genomic_DNA"/>
</dbReference>
<proteinExistence type="predicted"/>
<evidence type="ECO:0000256" key="1">
    <source>
        <dbReference type="SAM" id="Phobius"/>
    </source>
</evidence>
<reference evidence="2" key="1">
    <citation type="submission" date="2018-05" db="EMBL/GenBank/DDBJ databases">
        <authorList>
            <person name="Lanie J.A."/>
            <person name="Ng W.-L."/>
            <person name="Kazmierczak K.M."/>
            <person name="Andrzejewski T.M."/>
            <person name="Davidsen T.M."/>
            <person name="Wayne K.J."/>
            <person name="Tettelin H."/>
            <person name="Glass J.I."/>
            <person name="Rusch D."/>
            <person name="Podicherti R."/>
            <person name="Tsui H.-C.T."/>
            <person name="Winkler M.E."/>
        </authorList>
    </citation>
    <scope>NUCLEOTIDE SEQUENCE</scope>
</reference>
<evidence type="ECO:0000313" key="2">
    <source>
        <dbReference type="EMBL" id="SVC40142.1"/>
    </source>
</evidence>
<name>A0A382LYJ1_9ZZZZ</name>
<organism evidence="2">
    <name type="scientific">marine metagenome</name>
    <dbReference type="NCBI Taxonomy" id="408172"/>
    <lineage>
        <taxon>unclassified sequences</taxon>
        <taxon>metagenomes</taxon>
        <taxon>ecological metagenomes</taxon>
    </lineage>
</organism>
<protein>
    <submittedName>
        <fullName evidence="2">Uncharacterized protein</fullName>
    </submittedName>
</protein>
<gene>
    <name evidence="2" type="ORF">METZ01_LOCUS292996</name>
</gene>
<accession>A0A382LYJ1</accession>